<dbReference type="SUPFAM" id="SSF52540">
    <property type="entry name" value="P-loop containing nucleoside triphosphate hydrolases"/>
    <property type="match status" value="1"/>
</dbReference>
<evidence type="ECO:0000313" key="4">
    <source>
        <dbReference type="EMBL" id="RFN46378.1"/>
    </source>
</evidence>
<evidence type="ECO:0000256" key="2">
    <source>
        <dbReference type="SAM" id="MobiDB-lite"/>
    </source>
</evidence>
<dbReference type="PANTHER" id="PTHR10039">
    <property type="entry name" value="AMELOGENIN"/>
    <property type="match status" value="1"/>
</dbReference>
<dbReference type="InterPro" id="IPR027417">
    <property type="entry name" value="P-loop_NTPase"/>
</dbReference>
<dbReference type="InterPro" id="IPR056884">
    <property type="entry name" value="NPHP3-like_N"/>
</dbReference>
<dbReference type="Gene3D" id="3.40.50.300">
    <property type="entry name" value="P-loop containing nucleotide triphosphate hydrolases"/>
    <property type="match status" value="1"/>
</dbReference>
<reference evidence="4 5" key="1">
    <citation type="journal article" date="2018" name="PLoS Pathog.">
        <title>Evolution of structural diversity of trichothecenes, a family of toxins produced by plant pathogenic and entomopathogenic fungi.</title>
        <authorList>
            <person name="Proctor R.H."/>
            <person name="McCormick S.P."/>
            <person name="Kim H.S."/>
            <person name="Cardoza R.E."/>
            <person name="Stanley A.M."/>
            <person name="Lindo L."/>
            <person name="Kelly A."/>
            <person name="Brown D.W."/>
            <person name="Lee T."/>
            <person name="Vaughan M.M."/>
            <person name="Alexander N.J."/>
            <person name="Busman M."/>
            <person name="Gutierrez S."/>
        </authorList>
    </citation>
    <scope>NUCLEOTIDE SEQUENCE [LARGE SCALE GENOMIC DNA]</scope>
    <source>
        <strain evidence="4 5">NRRL 13405</strain>
    </source>
</reference>
<feature type="domain" description="RelA/SpoT" evidence="3">
    <location>
        <begin position="66"/>
        <end position="203"/>
    </location>
</feature>
<dbReference type="EMBL" id="PXXK01000304">
    <property type="protein sequence ID" value="RFN46378.1"/>
    <property type="molecule type" value="Genomic_DNA"/>
</dbReference>
<proteinExistence type="predicted"/>
<dbReference type="Proteomes" id="UP000265631">
    <property type="component" value="Unassembled WGS sequence"/>
</dbReference>
<protein>
    <submittedName>
        <fullName evidence="4">Vegetative incompatibility protein het-e-1</fullName>
    </submittedName>
</protein>
<dbReference type="GO" id="GO:0015969">
    <property type="term" value="P:guanosine tetraphosphate metabolic process"/>
    <property type="evidence" value="ECO:0007669"/>
    <property type="project" value="InterPro"/>
</dbReference>
<keyword evidence="5" id="KW-1185">Reference proteome</keyword>
<dbReference type="CDD" id="cd05399">
    <property type="entry name" value="NT_Rel-Spo_like"/>
    <property type="match status" value="1"/>
</dbReference>
<accession>A0A395MEQ0</accession>
<dbReference type="Gene3D" id="3.30.460.10">
    <property type="entry name" value="Beta Polymerase, domain 2"/>
    <property type="match status" value="1"/>
</dbReference>
<dbReference type="SMART" id="SM00954">
    <property type="entry name" value="RelA_SpoT"/>
    <property type="match status" value="1"/>
</dbReference>
<dbReference type="Pfam" id="PF04607">
    <property type="entry name" value="RelA_SpoT"/>
    <property type="match status" value="1"/>
</dbReference>
<dbReference type="SUPFAM" id="SSF81301">
    <property type="entry name" value="Nucleotidyltransferase"/>
    <property type="match status" value="1"/>
</dbReference>
<dbReference type="InterPro" id="IPR007685">
    <property type="entry name" value="RelA_SpoT"/>
</dbReference>
<comment type="caution">
    <text evidence="4">The sequence shown here is derived from an EMBL/GenBank/DDBJ whole genome shotgun (WGS) entry which is preliminary data.</text>
</comment>
<dbReference type="PANTHER" id="PTHR10039:SF14">
    <property type="entry name" value="NACHT DOMAIN-CONTAINING PROTEIN"/>
    <property type="match status" value="1"/>
</dbReference>
<feature type="region of interest" description="Disordered" evidence="2">
    <location>
        <begin position="1129"/>
        <end position="1157"/>
    </location>
</feature>
<gene>
    <name evidence="4" type="ORF">FIE12Z_9388</name>
</gene>
<evidence type="ECO:0000259" key="3">
    <source>
        <dbReference type="SMART" id="SM00954"/>
    </source>
</evidence>
<dbReference type="SUPFAM" id="SSF82171">
    <property type="entry name" value="DPP6 N-terminal domain-like"/>
    <property type="match status" value="1"/>
</dbReference>
<dbReference type="Pfam" id="PF24883">
    <property type="entry name" value="NPHP3_N"/>
    <property type="match status" value="1"/>
</dbReference>
<name>A0A395MEQ0_9HYPO</name>
<sequence>MGSKAPRLRDRINTALQKVPKDKCPKASFLDVWQNFKADYEVMRGVIHENLSGILDKEGVRATVASRTKTLDSISKSIDRRDDAKPQEQKYRSPRDIFRDLHDLVGVRVVVDYPSGLKRSYDLIEHTFQVERFNSFSSERDIGQHWKTKFGAYETRNYLVRLGSSADAASYAGVLFEIQVTTMAESLYNKLAHPLLYKTSNGTLSRRDEMIIDMGHGAALLYWITVACMEERLEGSHEGSRFPQSVRHLAGHEGTTLNLDAVVRATPDIPSTSKDSTSRHFLLKSLADIGVPGTSEEEVWTNIREKLGLDHNRLLSSLPIVPEARFDSKDLEDSPKCHEKTRHEIRNIIKQWVDDSEAEIFFWLHAPAGVGKSTLARTLVHDLRRLQLAAGYFFKRGHELRNDTSRLFPTVASQLTRTIPSFASALRLSIGTMNLESMEKISLREQFKILIYNPLSSIKHIPRSMLIIIDALDECTTPNNLQLVLQLFAQLRDLETFRICVFFSSRHTRSLTNSFEPFLANATCRDMALHEEFLATTRLEMREVLEDGLREIKRQRNVRKDPWPRVKDFNLILRHATTPSPLFIYTSTFLRHINSRDPNKRLKRWIERSRQSDSQLDHIYDPILKSILAGDGVDDVQEPLDLDEILSLQLILGSIVLMARPVSAKALQSLLAIDEDIFNTTLEALHAVVSAPDDHSPLSLVHKSFADYVLGIEDETVGYFRITPSQIHDRLAKSCIDRMMRGLRKNICKVRDPLLSADQFKPDIVAKFIPEDLVYACTHWIYHIERGEETFHLARPFLEKHLLHWLEALSILGEHSLGHGGLAIRTLLTLTEKFPVGGSLLGSDIIKEAQLFLESNSRMMKEHPLQVYGGCLVREAPNSKVRQLFAESPATRLASIGRIRGGRSLSTSFVNSINVPTKHCVAISSDGRKVAGCGEGCIEIADSQTGLSLDTLPGGAALGRELVPWERYRPTILAICFSYDQLNIVGLTPDAKVFEWDTRLKSEGPLCRGSFKAVSEPFESGEINDMFSMAVATRGTMVYAWNFQHGFGSSTESSALVEEAQVVDGKVNNRMFDVSLSVQGSRDWTIAMINIRGNVFVWSGSAEANGENSALGNKRGRPSRNDPIASQTLIDANSISQPRSDVSRLSQPSSTSYQYPRYSEIPNPSKVISMLLSSNKRTLVTKSATHTVLIWDVETGLLKHKIHGGGDTRAISSDGSMLAIETPHGCVDLWNLETSPAARNQLSTGPYDLECIEFISDSKSLAIADFLSLSRWNVETAGRQWIYKDDTLFGTVLKLTPDESTIIVTSASKAYLIDAMTGSCQIKLDLRTSCPQEVAFMNPSGPAILDISFSYTGRIALFHFDRRWSKKHVLVWDLDSPKTIAEDQAVRYESSYIGCITKSGPKEIITYKGYDTIRIRLWEVYATAGNRLVLAENDGQFTVVEFDDDRISEI</sequence>
<keyword evidence="1" id="KW-0677">Repeat</keyword>
<organism evidence="4 5">
    <name type="scientific">Fusarium flagelliforme</name>
    <dbReference type="NCBI Taxonomy" id="2675880"/>
    <lineage>
        <taxon>Eukaryota</taxon>
        <taxon>Fungi</taxon>
        <taxon>Dikarya</taxon>
        <taxon>Ascomycota</taxon>
        <taxon>Pezizomycotina</taxon>
        <taxon>Sordariomycetes</taxon>
        <taxon>Hypocreomycetidae</taxon>
        <taxon>Hypocreales</taxon>
        <taxon>Nectriaceae</taxon>
        <taxon>Fusarium</taxon>
        <taxon>Fusarium incarnatum-equiseti species complex</taxon>
    </lineage>
</organism>
<dbReference type="InterPro" id="IPR043519">
    <property type="entry name" value="NT_sf"/>
</dbReference>
<dbReference type="STRING" id="2594813.A0A395MEQ0"/>
<evidence type="ECO:0000256" key="1">
    <source>
        <dbReference type="ARBA" id="ARBA00022737"/>
    </source>
</evidence>
<feature type="compositionally biased region" description="Polar residues" evidence="2">
    <location>
        <begin position="1129"/>
        <end position="1154"/>
    </location>
</feature>
<evidence type="ECO:0000313" key="5">
    <source>
        <dbReference type="Proteomes" id="UP000265631"/>
    </source>
</evidence>
<dbReference type="Gene3D" id="2.130.10.10">
    <property type="entry name" value="YVTN repeat-like/Quinoprotein amine dehydrogenase"/>
    <property type="match status" value="2"/>
</dbReference>
<dbReference type="InterPro" id="IPR015943">
    <property type="entry name" value="WD40/YVTN_repeat-like_dom_sf"/>
</dbReference>